<evidence type="ECO:0000313" key="21">
    <source>
        <dbReference type="EMBL" id="SFG86925.1"/>
    </source>
</evidence>
<keyword evidence="9" id="KW-0547">Nucleotide-binding</keyword>
<evidence type="ECO:0000256" key="8">
    <source>
        <dbReference type="ARBA" id="ARBA00022692"/>
    </source>
</evidence>
<evidence type="ECO:0000256" key="7">
    <source>
        <dbReference type="ARBA" id="ARBA00022679"/>
    </source>
</evidence>
<evidence type="ECO:0000256" key="17">
    <source>
        <dbReference type="SAM" id="Phobius"/>
    </source>
</evidence>
<keyword evidence="10 21" id="KW-0418">Kinase</keyword>
<evidence type="ECO:0000259" key="18">
    <source>
        <dbReference type="PROSITE" id="PS50109"/>
    </source>
</evidence>
<protein>
    <recommendedName>
        <fullName evidence="15">C4-dicarboxylate transport sensor protein DctB</fullName>
        <ecNumber evidence="3">2.7.13.3</ecNumber>
    </recommendedName>
</protein>
<evidence type="ECO:0000256" key="5">
    <source>
        <dbReference type="ARBA" id="ARBA00022519"/>
    </source>
</evidence>
<evidence type="ECO:0000256" key="16">
    <source>
        <dbReference type="SAM" id="Coils"/>
    </source>
</evidence>
<feature type="domain" description="PAS" evidence="19">
    <location>
        <begin position="354"/>
        <end position="396"/>
    </location>
</feature>
<feature type="coiled-coil region" evidence="16">
    <location>
        <begin position="469"/>
        <end position="518"/>
    </location>
</feature>
<dbReference type="SUPFAM" id="SSF55874">
    <property type="entry name" value="ATPase domain of HSP90 chaperone/DNA topoisomerase II/histidine kinase"/>
    <property type="match status" value="1"/>
</dbReference>
<dbReference type="SMART" id="SM00388">
    <property type="entry name" value="HisKA"/>
    <property type="match status" value="1"/>
</dbReference>
<keyword evidence="7" id="KW-0808">Transferase</keyword>
<keyword evidence="14 17" id="KW-0472">Membrane</keyword>
<dbReference type="InterPro" id="IPR003594">
    <property type="entry name" value="HATPase_dom"/>
</dbReference>
<dbReference type="FunFam" id="1.10.287.130:FF:000049">
    <property type="entry name" value="C4-dicarboxylate transport sensor protein DctB"/>
    <property type="match status" value="1"/>
</dbReference>
<dbReference type="Gene3D" id="3.30.450.20">
    <property type="entry name" value="PAS domain"/>
    <property type="match status" value="3"/>
</dbReference>
<evidence type="ECO:0000256" key="1">
    <source>
        <dbReference type="ARBA" id="ARBA00000085"/>
    </source>
</evidence>
<dbReference type="PANTHER" id="PTHR43065:SF46">
    <property type="entry name" value="C4-DICARBOXYLATE TRANSPORT SENSOR PROTEIN DCTB"/>
    <property type="match status" value="1"/>
</dbReference>
<proteinExistence type="predicted"/>
<accession>A0A1I2VC39</accession>
<evidence type="ECO:0000256" key="12">
    <source>
        <dbReference type="ARBA" id="ARBA00022989"/>
    </source>
</evidence>
<dbReference type="EMBL" id="FOOU01000016">
    <property type="protein sequence ID" value="SFG86925.1"/>
    <property type="molecule type" value="Genomic_DNA"/>
</dbReference>
<dbReference type="InterPro" id="IPR005467">
    <property type="entry name" value="His_kinase_dom"/>
</dbReference>
<dbReference type="AlphaFoldDB" id="A0A1I2VC39"/>
<dbReference type="InterPro" id="IPR000014">
    <property type="entry name" value="PAS"/>
</dbReference>
<comment type="subcellular location">
    <subcellularLocation>
        <location evidence="2">Cell inner membrane</location>
        <topology evidence="2">Multi-pass membrane protein</topology>
    </subcellularLocation>
</comment>
<dbReference type="Pfam" id="PF00989">
    <property type="entry name" value="PAS"/>
    <property type="match status" value="1"/>
</dbReference>
<dbReference type="SMART" id="SM00091">
    <property type="entry name" value="PAS"/>
    <property type="match status" value="1"/>
</dbReference>
<evidence type="ECO:0000256" key="6">
    <source>
        <dbReference type="ARBA" id="ARBA00022553"/>
    </source>
</evidence>
<dbReference type="PROSITE" id="PS50109">
    <property type="entry name" value="HIS_KIN"/>
    <property type="match status" value="1"/>
</dbReference>
<dbReference type="GO" id="GO:0005524">
    <property type="term" value="F:ATP binding"/>
    <property type="evidence" value="ECO:0007669"/>
    <property type="project" value="UniProtKB-KW"/>
</dbReference>
<gene>
    <name evidence="21" type="ORF">SAMN05216175_11662</name>
</gene>
<keyword evidence="13" id="KW-0902">Two-component regulatory system</keyword>
<dbReference type="PROSITE" id="PS50112">
    <property type="entry name" value="PAS"/>
    <property type="match status" value="1"/>
</dbReference>
<sequence>MILARYFLTYRPLIVLALVCGFILLLIQVTSLSRHQGMGSLQQKTKADMNRYMLSLQQTLDRYKDLPRLLSTHSELINTLLYDGSNDAQMRANLYLEQVNDVIGASDTYLMNEEGLTVSASNWSKDASFVGRDFAFRPYFQDAIQGRPGRYFALGTTSKKRGYFFSYPVEHRGKIIGAVVVKIDLNEIETDWNDVSTDLIVSDEDGVIFISTRKDWKFHTLTPLLETDTQRIYQSMRYGDYPLTSLNIIKREQRDDGSQLITLVDADTLRNGALDDLKSGEFLLQSTPVEDAGYTVSILASMKPVHKQVLNAVMLAAFVYIALVLLVMVVTSRRRIVKERTRFKLREIQTLERNESRIRDIIDNTQAGLITLDKEGRVESFNHMAEKLFGYSEEDVKHQYFSLFLSQADRSVCWQHITRAALSELPDLFIEASGQRQDGSGFPIEVTIGKMHREDTKRFIVTIHDITQRKEYELALQNSQAELESRVRERTIDLTYANEKIREEMDLHKNTQNELIQTAKLAVLGQMSAGINHELNQPLTAIRAYADNARQFLKMNRLEPVATNLSEISQLTERMAKIIHPLKEFARKTSGHTESVSMQSVKEGAMSIMYGRLGREKVSINWPKNLESCYVLGDIVRIEQVMVNLISNAMQAMETQENKKIDILLSSQEAKLILQVRDYGPGIPEKELERVFEPFYTTKKAGQGLGLGLSISYRIIDSLGGQLSVSNHPEGGAVFTLSLPADSARDFSQQLTSL</sequence>
<dbReference type="Pfam" id="PF02518">
    <property type="entry name" value="HATPase_c"/>
    <property type="match status" value="1"/>
</dbReference>
<dbReference type="Gene3D" id="1.10.287.130">
    <property type="match status" value="1"/>
</dbReference>
<reference evidence="22" key="1">
    <citation type="submission" date="2016-10" db="EMBL/GenBank/DDBJ databases">
        <authorList>
            <person name="Varghese N."/>
            <person name="Submissions S."/>
        </authorList>
    </citation>
    <scope>NUCLEOTIDE SEQUENCE [LARGE SCALE GENOMIC DNA]</scope>
    <source>
        <strain evidence="22">CGMCC 1.10971</strain>
    </source>
</reference>
<dbReference type="CDD" id="cd12914">
    <property type="entry name" value="PDC1_DGC_like"/>
    <property type="match status" value="1"/>
</dbReference>
<dbReference type="STRING" id="1045558.SAMN05216175_11662"/>
<evidence type="ECO:0000256" key="11">
    <source>
        <dbReference type="ARBA" id="ARBA00022840"/>
    </source>
</evidence>
<keyword evidence="11" id="KW-0067">ATP-binding</keyword>
<dbReference type="GO" id="GO:0006355">
    <property type="term" value="P:regulation of DNA-templated transcription"/>
    <property type="evidence" value="ECO:0007669"/>
    <property type="project" value="InterPro"/>
</dbReference>
<dbReference type="InterPro" id="IPR000700">
    <property type="entry name" value="PAS-assoc_C"/>
</dbReference>
<evidence type="ECO:0000256" key="3">
    <source>
        <dbReference type="ARBA" id="ARBA00012438"/>
    </source>
</evidence>
<feature type="domain" description="PAC" evidence="20">
    <location>
        <begin position="428"/>
        <end position="478"/>
    </location>
</feature>
<dbReference type="SMART" id="SM00387">
    <property type="entry name" value="HATPase_c"/>
    <property type="match status" value="1"/>
</dbReference>
<dbReference type="InterPro" id="IPR029151">
    <property type="entry name" value="Sensor-like_sf"/>
</dbReference>
<dbReference type="InterPro" id="IPR013767">
    <property type="entry name" value="PAS_fold"/>
</dbReference>
<organism evidence="21 22">
    <name type="scientific">Neptunomonas qingdaonensis</name>
    <dbReference type="NCBI Taxonomy" id="1045558"/>
    <lineage>
        <taxon>Bacteria</taxon>
        <taxon>Pseudomonadati</taxon>
        <taxon>Pseudomonadota</taxon>
        <taxon>Gammaproteobacteria</taxon>
        <taxon>Oceanospirillales</taxon>
        <taxon>Oceanospirillaceae</taxon>
        <taxon>Neptunomonas</taxon>
    </lineage>
</organism>
<dbReference type="PRINTS" id="PR00344">
    <property type="entry name" value="BCTRLSENSOR"/>
</dbReference>
<dbReference type="InterPro" id="IPR036890">
    <property type="entry name" value="HATPase_C_sf"/>
</dbReference>
<keyword evidence="16" id="KW-0175">Coiled coil</keyword>
<dbReference type="GO" id="GO:0005886">
    <property type="term" value="C:plasma membrane"/>
    <property type="evidence" value="ECO:0007669"/>
    <property type="project" value="UniProtKB-SubCell"/>
</dbReference>
<feature type="transmembrane region" description="Helical" evidence="17">
    <location>
        <begin position="309"/>
        <end position="330"/>
    </location>
</feature>
<evidence type="ECO:0000256" key="9">
    <source>
        <dbReference type="ARBA" id="ARBA00022741"/>
    </source>
</evidence>
<dbReference type="EC" id="2.7.13.3" evidence="3"/>
<dbReference type="FunFam" id="3.30.450.20:FF:000127">
    <property type="entry name" value="C4-dicarboxylate transport sensor protein"/>
    <property type="match status" value="1"/>
</dbReference>
<dbReference type="CDD" id="cd00130">
    <property type="entry name" value="PAS"/>
    <property type="match status" value="1"/>
</dbReference>
<comment type="catalytic activity">
    <reaction evidence="1">
        <text>ATP + protein L-histidine = ADP + protein N-phospho-L-histidine.</text>
        <dbReference type="EC" id="2.7.13.3"/>
    </reaction>
</comment>
<dbReference type="Pfam" id="PF00512">
    <property type="entry name" value="HisKA"/>
    <property type="match status" value="1"/>
</dbReference>
<dbReference type="InterPro" id="IPR003661">
    <property type="entry name" value="HisK_dim/P_dom"/>
</dbReference>
<evidence type="ECO:0000256" key="10">
    <source>
        <dbReference type="ARBA" id="ARBA00022777"/>
    </source>
</evidence>
<evidence type="ECO:0000256" key="14">
    <source>
        <dbReference type="ARBA" id="ARBA00023136"/>
    </source>
</evidence>
<dbReference type="Proteomes" id="UP000198623">
    <property type="component" value="Unassembled WGS sequence"/>
</dbReference>
<evidence type="ECO:0000256" key="2">
    <source>
        <dbReference type="ARBA" id="ARBA00004429"/>
    </source>
</evidence>
<evidence type="ECO:0000259" key="19">
    <source>
        <dbReference type="PROSITE" id="PS50112"/>
    </source>
</evidence>
<evidence type="ECO:0000259" key="20">
    <source>
        <dbReference type="PROSITE" id="PS50113"/>
    </source>
</evidence>
<dbReference type="GO" id="GO:0000155">
    <property type="term" value="F:phosphorelay sensor kinase activity"/>
    <property type="evidence" value="ECO:0007669"/>
    <property type="project" value="InterPro"/>
</dbReference>
<dbReference type="CDD" id="cd00082">
    <property type="entry name" value="HisKA"/>
    <property type="match status" value="1"/>
</dbReference>
<dbReference type="NCBIfam" id="TIGR00229">
    <property type="entry name" value="sensory_box"/>
    <property type="match status" value="1"/>
</dbReference>
<keyword evidence="12 17" id="KW-1133">Transmembrane helix</keyword>
<dbReference type="InterPro" id="IPR036097">
    <property type="entry name" value="HisK_dim/P_sf"/>
</dbReference>
<evidence type="ECO:0000313" key="22">
    <source>
        <dbReference type="Proteomes" id="UP000198623"/>
    </source>
</evidence>
<name>A0A1I2VC39_9GAMM</name>
<dbReference type="PROSITE" id="PS50113">
    <property type="entry name" value="PAC"/>
    <property type="match status" value="1"/>
</dbReference>
<keyword evidence="6" id="KW-0597">Phosphoprotein</keyword>
<dbReference type="InterPro" id="IPR004358">
    <property type="entry name" value="Sig_transdc_His_kin-like_C"/>
</dbReference>
<keyword evidence="5" id="KW-0997">Cell inner membrane</keyword>
<evidence type="ECO:0000256" key="15">
    <source>
        <dbReference type="ARBA" id="ARBA00073143"/>
    </source>
</evidence>
<dbReference type="Gene3D" id="3.30.565.10">
    <property type="entry name" value="Histidine kinase-like ATPase, C-terminal domain"/>
    <property type="match status" value="1"/>
</dbReference>
<dbReference type="PANTHER" id="PTHR43065">
    <property type="entry name" value="SENSOR HISTIDINE KINASE"/>
    <property type="match status" value="1"/>
</dbReference>
<dbReference type="InterPro" id="IPR035965">
    <property type="entry name" value="PAS-like_dom_sf"/>
</dbReference>
<dbReference type="SUPFAM" id="SSF55785">
    <property type="entry name" value="PYP-like sensor domain (PAS domain)"/>
    <property type="match status" value="1"/>
</dbReference>
<dbReference type="SUPFAM" id="SSF103190">
    <property type="entry name" value="Sensory domain-like"/>
    <property type="match status" value="1"/>
</dbReference>
<keyword evidence="22" id="KW-1185">Reference proteome</keyword>
<keyword evidence="4" id="KW-1003">Cell membrane</keyword>
<keyword evidence="8 17" id="KW-0812">Transmembrane</keyword>
<evidence type="ECO:0000256" key="13">
    <source>
        <dbReference type="ARBA" id="ARBA00023012"/>
    </source>
</evidence>
<feature type="domain" description="Histidine kinase" evidence="18">
    <location>
        <begin position="530"/>
        <end position="743"/>
    </location>
</feature>
<dbReference type="SUPFAM" id="SSF47384">
    <property type="entry name" value="Homodimeric domain of signal transducing histidine kinase"/>
    <property type="match status" value="1"/>
</dbReference>
<evidence type="ECO:0000256" key="4">
    <source>
        <dbReference type="ARBA" id="ARBA00022475"/>
    </source>
</evidence>